<dbReference type="PANTHER" id="PTHR10890">
    <property type="entry name" value="CYSTEINYL-TRNA SYNTHETASE"/>
    <property type="match status" value="1"/>
</dbReference>
<evidence type="ECO:0000256" key="12">
    <source>
        <dbReference type="HAMAP-Rule" id="MF_00041"/>
    </source>
</evidence>
<evidence type="ECO:0000256" key="3">
    <source>
        <dbReference type="ARBA" id="ARBA00011245"/>
    </source>
</evidence>
<dbReference type="SUPFAM" id="SSF47323">
    <property type="entry name" value="Anticodon-binding domain of a subclass of class I aminoacyl-tRNA synthetases"/>
    <property type="match status" value="1"/>
</dbReference>
<feature type="domain" description="Cysteinyl-tRNA synthetase class Ia DALR" evidence="13">
    <location>
        <begin position="344"/>
        <end position="404"/>
    </location>
</feature>
<keyword evidence="7 12" id="KW-0547">Nucleotide-binding</keyword>
<evidence type="ECO:0000256" key="11">
    <source>
        <dbReference type="ARBA" id="ARBA00023146"/>
    </source>
</evidence>
<dbReference type="OrthoDB" id="5287792at2"/>
<dbReference type="InterPro" id="IPR056411">
    <property type="entry name" value="CysS_C"/>
</dbReference>
<dbReference type="InterPro" id="IPR009080">
    <property type="entry name" value="tRNAsynth_Ia_anticodon-bd"/>
</dbReference>
<dbReference type="GO" id="GO:0004817">
    <property type="term" value="F:cysteine-tRNA ligase activity"/>
    <property type="evidence" value="ECO:0007669"/>
    <property type="project" value="UniProtKB-UniRule"/>
</dbReference>
<dbReference type="SMART" id="SM00840">
    <property type="entry name" value="DALR_2"/>
    <property type="match status" value="1"/>
</dbReference>
<dbReference type="HAMAP" id="MF_00041">
    <property type="entry name" value="Cys_tRNA_synth"/>
    <property type="match status" value="1"/>
</dbReference>
<evidence type="ECO:0000256" key="7">
    <source>
        <dbReference type="ARBA" id="ARBA00022741"/>
    </source>
</evidence>
<accession>A0A5R9GYK3</accession>
<feature type="binding site" evidence="12">
    <location>
        <position position="270"/>
    </location>
    <ligand>
        <name>ATP</name>
        <dbReference type="ChEBI" id="CHEBI:30616"/>
    </ligand>
</feature>
<organism evidence="14 15">
    <name type="scientific">Mariprofundus erugo</name>
    <dbReference type="NCBI Taxonomy" id="2528639"/>
    <lineage>
        <taxon>Bacteria</taxon>
        <taxon>Pseudomonadati</taxon>
        <taxon>Pseudomonadota</taxon>
        <taxon>Candidatius Mariprofundia</taxon>
        <taxon>Mariprofundales</taxon>
        <taxon>Mariprofundaceae</taxon>
        <taxon>Mariprofundus</taxon>
    </lineage>
</organism>
<comment type="similarity">
    <text evidence="2 12">Belongs to the class-I aminoacyl-tRNA synthetase family.</text>
</comment>
<dbReference type="InterPro" id="IPR015803">
    <property type="entry name" value="Cys-tRNA-ligase"/>
</dbReference>
<keyword evidence="5 12" id="KW-0436">Ligase</keyword>
<evidence type="ECO:0000256" key="4">
    <source>
        <dbReference type="ARBA" id="ARBA00022490"/>
    </source>
</evidence>
<comment type="cofactor">
    <cofactor evidence="12">
        <name>Zn(2+)</name>
        <dbReference type="ChEBI" id="CHEBI:29105"/>
    </cofactor>
    <text evidence="12">Binds 1 zinc ion per subunit.</text>
</comment>
<gene>
    <name evidence="12" type="primary">cysS</name>
    <name evidence="14" type="ORF">FEF65_00360</name>
</gene>
<dbReference type="NCBIfam" id="TIGR00435">
    <property type="entry name" value="cysS"/>
    <property type="match status" value="1"/>
</dbReference>
<keyword evidence="6 12" id="KW-0479">Metal-binding</keyword>
<name>A0A5R9GYK3_9PROT</name>
<dbReference type="InterPro" id="IPR015273">
    <property type="entry name" value="Cys-tRNA-synt_Ia_DALR"/>
</dbReference>
<evidence type="ECO:0000256" key="5">
    <source>
        <dbReference type="ARBA" id="ARBA00022598"/>
    </source>
</evidence>
<evidence type="ECO:0000313" key="14">
    <source>
        <dbReference type="EMBL" id="TLS68987.1"/>
    </source>
</evidence>
<protein>
    <recommendedName>
        <fullName evidence="12">Cysteine--tRNA ligase</fullName>
        <ecNumber evidence="12">6.1.1.16</ecNumber>
    </recommendedName>
    <alternativeName>
        <fullName evidence="12">Cysteinyl-tRNA synthetase</fullName>
        <shortName evidence="12">CysRS</shortName>
    </alternativeName>
</protein>
<comment type="catalytic activity">
    <reaction evidence="12">
        <text>tRNA(Cys) + L-cysteine + ATP = L-cysteinyl-tRNA(Cys) + AMP + diphosphate</text>
        <dbReference type="Rhea" id="RHEA:17773"/>
        <dbReference type="Rhea" id="RHEA-COMP:9661"/>
        <dbReference type="Rhea" id="RHEA-COMP:9679"/>
        <dbReference type="ChEBI" id="CHEBI:30616"/>
        <dbReference type="ChEBI" id="CHEBI:33019"/>
        <dbReference type="ChEBI" id="CHEBI:35235"/>
        <dbReference type="ChEBI" id="CHEBI:78442"/>
        <dbReference type="ChEBI" id="CHEBI:78517"/>
        <dbReference type="ChEBI" id="CHEBI:456215"/>
        <dbReference type="EC" id="6.1.1.16"/>
    </reaction>
</comment>
<comment type="subcellular location">
    <subcellularLocation>
        <location evidence="1 12">Cytoplasm</location>
    </subcellularLocation>
</comment>
<reference evidence="14 15" key="1">
    <citation type="journal article" date="2019" name="Appl. Environ. Microbiol.">
        <title>Environmental Evidence and Genomic Insight of Iron-oxidizing Bacteria Preference Towards More Corrosion Resistant Stainless Steel at Higher Salinities.</title>
        <authorList>
            <person name="Garrison C.E."/>
            <person name="Price K.A."/>
            <person name="Field E.K."/>
        </authorList>
    </citation>
    <scope>NUCLEOTIDE SEQUENCE [LARGE SCALE GENOMIC DNA]</scope>
    <source>
        <strain evidence="14 15">P3</strain>
    </source>
</reference>
<feature type="binding site" evidence="12">
    <location>
        <position position="235"/>
    </location>
    <ligand>
        <name>Zn(2+)</name>
        <dbReference type="ChEBI" id="CHEBI:29105"/>
    </ligand>
</feature>
<keyword evidence="8 12" id="KW-0862">Zinc</keyword>
<dbReference type="InterPro" id="IPR032678">
    <property type="entry name" value="tRNA-synt_1_cat_dom"/>
</dbReference>
<comment type="caution">
    <text evidence="14">The sequence shown here is derived from an EMBL/GenBank/DDBJ whole genome shotgun (WGS) entry which is preliminary data.</text>
</comment>
<dbReference type="PANTHER" id="PTHR10890:SF3">
    <property type="entry name" value="CYSTEINE--TRNA LIGASE, CYTOPLASMIC"/>
    <property type="match status" value="1"/>
</dbReference>
<dbReference type="Proteomes" id="UP000306585">
    <property type="component" value="Unassembled WGS sequence"/>
</dbReference>
<feature type="binding site" evidence="12">
    <location>
        <position position="210"/>
    </location>
    <ligand>
        <name>Zn(2+)</name>
        <dbReference type="ChEBI" id="CHEBI:29105"/>
    </ligand>
</feature>
<evidence type="ECO:0000256" key="1">
    <source>
        <dbReference type="ARBA" id="ARBA00004496"/>
    </source>
</evidence>
<evidence type="ECO:0000256" key="9">
    <source>
        <dbReference type="ARBA" id="ARBA00022840"/>
    </source>
</evidence>
<dbReference type="CDD" id="cd00672">
    <property type="entry name" value="CysRS_core"/>
    <property type="match status" value="1"/>
</dbReference>
<evidence type="ECO:0000256" key="6">
    <source>
        <dbReference type="ARBA" id="ARBA00022723"/>
    </source>
</evidence>
<dbReference type="EMBL" id="VBRY01000001">
    <property type="protein sequence ID" value="TLS68987.1"/>
    <property type="molecule type" value="Genomic_DNA"/>
</dbReference>
<dbReference type="SUPFAM" id="SSF52374">
    <property type="entry name" value="Nucleotidylyl transferase"/>
    <property type="match status" value="1"/>
</dbReference>
<keyword evidence="9 12" id="KW-0067">ATP-binding</keyword>
<dbReference type="Gene3D" id="3.40.50.620">
    <property type="entry name" value="HUPs"/>
    <property type="match status" value="1"/>
</dbReference>
<dbReference type="InterPro" id="IPR014729">
    <property type="entry name" value="Rossmann-like_a/b/a_fold"/>
</dbReference>
<feature type="binding site" evidence="12">
    <location>
        <position position="29"/>
    </location>
    <ligand>
        <name>Zn(2+)</name>
        <dbReference type="ChEBI" id="CHEBI:29105"/>
    </ligand>
</feature>
<dbReference type="InterPro" id="IPR024909">
    <property type="entry name" value="Cys-tRNA/MSH_ligase"/>
</dbReference>
<dbReference type="Pfam" id="PF09190">
    <property type="entry name" value="DALR_2"/>
    <property type="match status" value="1"/>
</dbReference>
<comment type="subunit">
    <text evidence="3 12">Monomer.</text>
</comment>
<dbReference type="Pfam" id="PF01406">
    <property type="entry name" value="tRNA-synt_1e"/>
    <property type="match status" value="1"/>
</dbReference>
<dbReference type="Pfam" id="PF23493">
    <property type="entry name" value="CysS_C"/>
    <property type="match status" value="1"/>
</dbReference>
<dbReference type="GO" id="GO:0008270">
    <property type="term" value="F:zinc ion binding"/>
    <property type="evidence" value="ECO:0007669"/>
    <property type="project" value="UniProtKB-UniRule"/>
</dbReference>
<feature type="short sequence motif" description="'HIGH' region" evidence="12">
    <location>
        <begin position="31"/>
        <end position="41"/>
    </location>
</feature>
<dbReference type="RefSeq" id="WP_138237803.1">
    <property type="nucleotide sequence ID" value="NZ_VBRY01000001.1"/>
</dbReference>
<proteinExistence type="inferred from homology"/>
<evidence type="ECO:0000256" key="8">
    <source>
        <dbReference type="ARBA" id="ARBA00022833"/>
    </source>
</evidence>
<keyword evidence="11 12" id="KW-0030">Aminoacyl-tRNA synthetase</keyword>
<keyword evidence="4 12" id="KW-0963">Cytoplasm</keyword>
<dbReference type="GO" id="GO:0006423">
    <property type="term" value="P:cysteinyl-tRNA aminoacylation"/>
    <property type="evidence" value="ECO:0007669"/>
    <property type="project" value="UniProtKB-UniRule"/>
</dbReference>
<dbReference type="EC" id="6.1.1.16" evidence="12"/>
<dbReference type="Gene3D" id="1.20.120.1910">
    <property type="entry name" value="Cysteine-tRNA ligase, C-terminal anti-codon recognition domain"/>
    <property type="match status" value="1"/>
</dbReference>
<evidence type="ECO:0000256" key="10">
    <source>
        <dbReference type="ARBA" id="ARBA00022917"/>
    </source>
</evidence>
<dbReference type="GO" id="GO:0005829">
    <property type="term" value="C:cytosol"/>
    <property type="evidence" value="ECO:0007669"/>
    <property type="project" value="TreeGrafter"/>
</dbReference>
<sequence>MSLHVYNSLRREKELFQPLQAGKAGMYVCGVTVYDYSHVGHARVMIVFDVIYRWLMQLGYDVDYVRNFTDVDDKIIARAAERGIAIDALTGEMIAAFHADADALGCLRPTHEPRATAHMDAMIAMIQSLLDKDIAYVADSGDVMYAVRKFAPYGQLSGKKIDELEAGSRVDVNQSKRDPLDFVLWKMVKPGEPAWPSPWGDGRPGWHIECSAMSCSHLGTTFDIHGGGMDLKFPHHENEIAQACAANGGDFSRYWLHNGFVNINAEKMSKSLGNFFTIREVLERYQPEILRMFMLGTHYRSAIDFSDAALDAAKAALDRLYETRKRLQQLGVEVVAAADAVPEAFGAAMNDDFNTPEALAVLFEYSRAINKGLNAGEDVAALIAGFGAMCALLGIVQQDGERWFRGEEGDDEAAAIEALIAERLQARKGRDFARADAIRAELAANGIILEDGPGGTSWKRA</sequence>
<evidence type="ECO:0000256" key="2">
    <source>
        <dbReference type="ARBA" id="ARBA00005594"/>
    </source>
</evidence>
<evidence type="ECO:0000259" key="13">
    <source>
        <dbReference type="SMART" id="SM00840"/>
    </source>
</evidence>
<keyword evidence="15" id="KW-1185">Reference proteome</keyword>
<feature type="binding site" evidence="12">
    <location>
        <position position="239"/>
    </location>
    <ligand>
        <name>Zn(2+)</name>
        <dbReference type="ChEBI" id="CHEBI:29105"/>
    </ligand>
</feature>
<evidence type="ECO:0000313" key="15">
    <source>
        <dbReference type="Proteomes" id="UP000306585"/>
    </source>
</evidence>
<dbReference type="AlphaFoldDB" id="A0A5R9GYK3"/>
<dbReference type="FunFam" id="3.40.50.620:FF:000009">
    <property type="entry name" value="Cysteine--tRNA ligase"/>
    <property type="match status" value="1"/>
</dbReference>
<keyword evidence="10 12" id="KW-0648">Protein biosynthesis</keyword>
<dbReference type="PRINTS" id="PR00983">
    <property type="entry name" value="TRNASYNTHCYS"/>
</dbReference>
<dbReference type="GO" id="GO:0005524">
    <property type="term" value="F:ATP binding"/>
    <property type="evidence" value="ECO:0007669"/>
    <property type="project" value="UniProtKB-UniRule"/>
</dbReference>
<feature type="short sequence motif" description="'KMSKS' region" evidence="12">
    <location>
        <begin position="267"/>
        <end position="271"/>
    </location>
</feature>